<evidence type="ECO:0000313" key="2">
    <source>
        <dbReference type="EMBL" id="SMB97786.1"/>
    </source>
</evidence>
<dbReference type="RefSeq" id="WP_084665528.1">
    <property type="nucleotide sequence ID" value="NZ_LT838272.1"/>
</dbReference>
<dbReference type="AlphaFoldDB" id="A0A1W1VWS6"/>
<protein>
    <submittedName>
        <fullName evidence="2">Uncharacterized protein</fullName>
    </submittedName>
</protein>
<gene>
    <name evidence="2" type="ORF">SAMN00808754_1946</name>
</gene>
<keyword evidence="3" id="KW-1185">Reference proteome</keyword>
<dbReference type="Proteomes" id="UP000192569">
    <property type="component" value="Chromosome I"/>
</dbReference>
<reference evidence="2 3" key="1">
    <citation type="submission" date="2017-04" db="EMBL/GenBank/DDBJ databases">
        <authorList>
            <person name="Afonso C.L."/>
            <person name="Miller P.J."/>
            <person name="Scott M.A."/>
            <person name="Spackman E."/>
            <person name="Goraichik I."/>
            <person name="Dimitrov K.M."/>
            <person name="Suarez D.L."/>
            <person name="Swayne D.E."/>
        </authorList>
    </citation>
    <scope>NUCLEOTIDE SEQUENCE [LARGE SCALE GENOMIC DNA]</scope>
    <source>
        <strain evidence="2 3">ToBE</strain>
    </source>
</reference>
<evidence type="ECO:0000313" key="3">
    <source>
        <dbReference type="Proteomes" id="UP000192569"/>
    </source>
</evidence>
<keyword evidence="1" id="KW-0175">Coiled coil</keyword>
<evidence type="ECO:0000256" key="1">
    <source>
        <dbReference type="SAM" id="Coils"/>
    </source>
</evidence>
<proteinExistence type="predicted"/>
<sequence>MALKEVGIGLSPKEREILKELQDKVAALAALANDLKAKYNAAVTLLNELKADHNAHLAAANMHYTGTASTTDTVNTTTSADAAQCTISDVTI</sequence>
<feature type="coiled-coil region" evidence="1">
    <location>
        <begin position="18"/>
        <end position="52"/>
    </location>
</feature>
<dbReference type="EMBL" id="LT838272">
    <property type="protein sequence ID" value="SMB97786.1"/>
    <property type="molecule type" value="Genomic_DNA"/>
</dbReference>
<name>A0A1W1VWS6_9FIRM</name>
<organism evidence="2 3">
    <name type="scientific">Thermanaeromonas toyohensis ToBE</name>
    <dbReference type="NCBI Taxonomy" id="698762"/>
    <lineage>
        <taxon>Bacteria</taxon>
        <taxon>Bacillati</taxon>
        <taxon>Bacillota</taxon>
        <taxon>Clostridia</taxon>
        <taxon>Neomoorellales</taxon>
        <taxon>Neomoorellaceae</taxon>
        <taxon>Thermanaeromonas</taxon>
    </lineage>
</organism>
<accession>A0A1W1VWS6</accession>
<dbReference type="STRING" id="698762.SAMN00808754_1946"/>